<dbReference type="RefSeq" id="WP_036152526.1">
    <property type="nucleotide sequence ID" value="NZ_AVCX01000014.1"/>
</dbReference>
<organism evidence="1 2">
    <name type="scientific">Lysinibacillus odysseyi 34hs-1 = NBRC 100172</name>
    <dbReference type="NCBI Taxonomy" id="1220589"/>
    <lineage>
        <taxon>Bacteria</taxon>
        <taxon>Bacillati</taxon>
        <taxon>Bacillota</taxon>
        <taxon>Bacilli</taxon>
        <taxon>Bacillales</taxon>
        <taxon>Bacillaceae</taxon>
        <taxon>Lysinibacillus</taxon>
    </lineage>
</organism>
<gene>
    <name evidence="1" type="ORF">CD32_06490</name>
</gene>
<evidence type="ECO:0000313" key="1">
    <source>
        <dbReference type="EMBL" id="KGR86531.1"/>
    </source>
</evidence>
<dbReference type="eggNOG" id="COG4565">
    <property type="taxonomic scope" value="Bacteria"/>
</dbReference>
<comment type="caution">
    <text evidence="1">The sequence shown here is derived from an EMBL/GenBank/DDBJ whole genome shotgun (WGS) entry which is preliminary data.</text>
</comment>
<name>A0A0A3IP77_9BACI</name>
<dbReference type="AlphaFoldDB" id="A0A0A3IP77"/>
<dbReference type="InterPro" id="IPR036388">
    <property type="entry name" value="WH-like_DNA-bd_sf"/>
</dbReference>
<dbReference type="OrthoDB" id="4986073at2"/>
<evidence type="ECO:0000313" key="2">
    <source>
        <dbReference type="Proteomes" id="UP000030437"/>
    </source>
</evidence>
<keyword evidence="2" id="KW-1185">Reference proteome</keyword>
<reference evidence="1 2" key="1">
    <citation type="submission" date="2014-02" db="EMBL/GenBank/DDBJ databases">
        <title>Draft genome sequence of Lysinibacillus odysseyi NBRC 100172.</title>
        <authorList>
            <person name="Zhang F."/>
            <person name="Wang G."/>
            <person name="Zhang L."/>
        </authorList>
    </citation>
    <scope>NUCLEOTIDE SEQUENCE [LARGE SCALE GENOMIC DNA]</scope>
    <source>
        <strain evidence="1 2">NBRC 100172</strain>
    </source>
</reference>
<dbReference type="Gene3D" id="1.10.10.10">
    <property type="entry name" value="Winged helix-like DNA-binding domain superfamily/Winged helix DNA-binding domain"/>
    <property type="match status" value="1"/>
</dbReference>
<protein>
    <recommendedName>
        <fullName evidence="3">Helix-turn-helix type 11 domain-containing protein</fullName>
    </recommendedName>
</protein>
<dbReference type="Proteomes" id="UP000030437">
    <property type="component" value="Unassembled WGS sequence"/>
</dbReference>
<evidence type="ECO:0008006" key="3">
    <source>
        <dbReference type="Google" id="ProtNLM"/>
    </source>
</evidence>
<dbReference type="EMBL" id="JPVP01000051">
    <property type="protein sequence ID" value="KGR86531.1"/>
    <property type="molecule type" value="Genomic_DNA"/>
</dbReference>
<dbReference type="STRING" id="1220589.CD32_06490"/>
<sequence length="438" mass="51443">MYKICVFSTEYSYRWIKKIYNLNIEEIEITIIKYENLSNLEELFKEHYQFYDGVIFSGQIPYLHIRKKLPEEFSALPALFTDITERDFYCKLAETQYLYPDFNFKEAIIDFVYEENNYLGLKEWLRTEDFPYTFTDTIQLFGEPNVYELVSKCHLELIEEKKVKYCFTRLTNLYTYFEDIDLTPILVVPSEKSIESTVQKLIKEMELVNLKNSQVVCGHIQFPVPENDLLEIEYRQIALYKAILDFNRKFGFSLITYRSAIHYEIITNYSDYIEITNNETKCSLASFLRSQLPFKVRIGWGIGKTLANAQIQAEKASAYGKENVTESYSLNKEDHLIGPLEGETFLKIPETIITRLEEISVETQISLFHLQKIHSMIITLKTNTFTAEEISSHLSITVRSANRILKKLEQHAFAKIQKAQLKNHSKGRPKNVYLLDFD</sequence>
<accession>A0A0A3IP77</accession>
<proteinExistence type="predicted"/>